<accession>A0ACC1QGE1</accession>
<proteinExistence type="predicted"/>
<evidence type="ECO:0000313" key="1">
    <source>
        <dbReference type="EMBL" id="KAJ3473329.1"/>
    </source>
</evidence>
<name>A0ACC1QGE1_9HYPO</name>
<sequence length="659" mass="75394">MSTALVASSIMTTFFRESIALTRHRIWRWPWDRFAPPSLTANERSWLSGAVLFSSSVLVAVAVPEKNLYWRSEAASSSSEWDPSGWSFASCHPYVASLLQAPPVSTFMSSDDNSKGHLGLTNLEMGISNAQIMCVMSEIRSSSQRKMATGKISPMVHLWLRGWYITITREEAKNAFGRHFERYYDPQREGYTAGFDMFHTLHCLNHVRMLLYSYVFPSQHAHAMDVLSDATVHPNHCIEQIRQYIMCLGDMTPIPTVFFPSRNASHVESDLVHTCRNFQLLQDWLVGRLLVSRVGSQFSNEIIRDFMMASSRTSESYANYRFLLPQGVGETEEVENYRIGGFHPVALKICDASRSPVTAEKLAMIRSLLQDGNVLTAVVLPLRQFNLDGPNGQHLVLVLPFLGPSLSELSYQWESRLTPEFARKLAYKATQAVAALHAYVTPFNFLLRLQNTDKMDEEDLYRSQVRRQAQCCRLRLSFWRQKWQSPFDVNDPASVVAYIIHMLRKDMPLASEITLWDQRGMPTADASEGMPLMPYPEEEERSLRQYLYQTWDRPEGNIASTGMAPQRQNRRSSPDRTPFDPSWVGMAWNPCDVIVDGMHLGGYGDDWEEILEVLPKITEHEVDLLFDLLSKVFVYEPENRPTAAELLEHPWFHLDGQQE</sequence>
<dbReference type="Proteomes" id="UP001148737">
    <property type="component" value="Unassembled WGS sequence"/>
</dbReference>
<comment type="caution">
    <text evidence="1">The sequence shown here is derived from an EMBL/GenBank/DDBJ whole genome shotgun (WGS) entry which is preliminary data.</text>
</comment>
<protein>
    <submittedName>
        <fullName evidence="1">Uncharacterized protein</fullName>
    </submittedName>
</protein>
<gene>
    <name evidence="1" type="ORF">NLG97_g10370</name>
</gene>
<dbReference type="EMBL" id="JANAKD010002558">
    <property type="protein sequence ID" value="KAJ3473329.1"/>
    <property type="molecule type" value="Genomic_DNA"/>
</dbReference>
<evidence type="ECO:0000313" key="2">
    <source>
        <dbReference type="Proteomes" id="UP001148737"/>
    </source>
</evidence>
<keyword evidence="2" id="KW-1185">Reference proteome</keyword>
<reference evidence="1" key="1">
    <citation type="submission" date="2022-07" db="EMBL/GenBank/DDBJ databases">
        <title>Genome Sequence of Lecanicillium saksenae.</title>
        <authorList>
            <person name="Buettner E."/>
        </authorList>
    </citation>
    <scope>NUCLEOTIDE SEQUENCE</scope>
    <source>
        <strain evidence="1">VT-O1</strain>
    </source>
</reference>
<organism evidence="1 2">
    <name type="scientific">Lecanicillium saksenae</name>
    <dbReference type="NCBI Taxonomy" id="468837"/>
    <lineage>
        <taxon>Eukaryota</taxon>
        <taxon>Fungi</taxon>
        <taxon>Dikarya</taxon>
        <taxon>Ascomycota</taxon>
        <taxon>Pezizomycotina</taxon>
        <taxon>Sordariomycetes</taxon>
        <taxon>Hypocreomycetidae</taxon>
        <taxon>Hypocreales</taxon>
        <taxon>Cordycipitaceae</taxon>
        <taxon>Lecanicillium</taxon>
    </lineage>
</organism>